<dbReference type="PROSITE" id="PS51365">
    <property type="entry name" value="RENAL_DIPEPTIDASE_2"/>
    <property type="match status" value="1"/>
</dbReference>
<dbReference type="RefSeq" id="WP_135246095.1">
    <property type="nucleotide sequence ID" value="NZ_SIHO01000002.1"/>
</dbReference>
<evidence type="ECO:0000313" key="2">
    <source>
        <dbReference type="EMBL" id="TFU03503.1"/>
    </source>
</evidence>
<dbReference type="SUPFAM" id="SSF51556">
    <property type="entry name" value="Metallo-dependent hydrolases"/>
    <property type="match status" value="1"/>
</dbReference>
<proteinExistence type="predicted"/>
<sequence length="380" mass="40128">MTDFTTSRRALLAGAAALAALPARAATIAAPAVSATARDTYERTIVIDSLGGPGSQSDQPDHGYSTRSLNDAHASGITACNVTVSLVGNGPETFEGTIANIAAYNLEIAQHPDVFMAIRNAADLKTAKATGRLGLIFGLQDSALLGNSFDRLDTLDALGVRIAQPTYNLRNLAGDGATEPANGGLSKFGYAYLAELNKRRIVVDLSHAGQRTIAEGIAASKAPPAITHTGCRALVDHPRNTADAELKALANKGGVAGIYFMPYLRVKGQQMAADVIAHIEHAVQVMGEDHVGLGTDGQISAIDLTAEYRQKYAADNALRKSSGIAAPNENDDVYTFAPDLNGPRKFETLADELLRRGWSTTRVEKILGGNFARLFGEVWG</sequence>
<dbReference type="InterPro" id="IPR006311">
    <property type="entry name" value="TAT_signal"/>
</dbReference>
<dbReference type="InterPro" id="IPR008257">
    <property type="entry name" value="Pept_M19"/>
</dbReference>
<feature type="signal peptide" evidence="1">
    <location>
        <begin position="1"/>
        <end position="25"/>
    </location>
</feature>
<dbReference type="Proteomes" id="UP000297737">
    <property type="component" value="Unassembled WGS sequence"/>
</dbReference>
<dbReference type="OrthoDB" id="9804920at2"/>
<name>A0A4Y9ENS3_9SPHN</name>
<evidence type="ECO:0000313" key="3">
    <source>
        <dbReference type="Proteomes" id="UP000297737"/>
    </source>
</evidence>
<reference evidence="2 3" key="1">
    <citation type="submission" date="2019-02" db="EMBL/GenBank/DDBJ databases">
        <title>Polymorphobacter sp. isolated from the lake at the Tibet of China.</title>
        <authorList>
            <person name="Li A."/>
        </authorList>
    </citation>
    <scope>NUCLEOTIDE SEQUENCE [LARGE SCALE GENOMIC DNA]</scope>
    <source>
        <strain evidence="2 3">DJ1R-1</strain>
    </source>
</reference>
<accession>A0A4Y9ENS3</accession>
<feature type="chain" id="PRO_5021481762" evidence="1">
    <location>
        <begin position="26"/>
        <end position="380"/>
    </location>
</feature>
<keyword evidence="3" id="KW-1185">Reference proteome</keyword>
<dbReference type="InterPro" id="IPR032466">
    <property type="entry name" value="Metal_Hydrolase"/>
</dbReference>
<dbReference type="AlphaFoldDB" id="A0A4Y9ENS3"/>
<dbReference type="GO" id="GO:0070573">
    <property type="term" value="F:metallodipeptidase activity"/>
    <property type="evidence" value="ECO:0007669"/>
    <property type="project" value="InterPro"/>
</dbReference>
<dbReference type="Pfam" id="PF01244">
    <property type="entry name" value="Peptidase_M19"/>
    <property type="match status" value="1"/>
</dbReference>
<dbReference type="GO" id="GO:0006508">
    <property type="term" value="P:proteolysis"/>
    <property type="evidence" value="ECO:0007669"/>
    <property type="project" value="InterPro"/>
</dbReference>
<protein>
    <submittedName>
        <fullName evidence="2">Peptidase M19</fullName>
    </submittedName>
</protein>
<dbReference type="PROSITE" id="PS51318">
    <property type="entry name" value="TAT"/>
    <property type="match status" value="1"/>
</dbReference>
<evidence type="ECO:0000256" key="1">
    <source>
        <dbReference type="SAM" id="SignalP"/>
    </source>
</evidence>
<dbReference type="Gene3D" id="3.20.20.140">
    <property type="entry name" value="Metal-dependent hydrolases"/>
    <property type="match status" value="1"/>
</dbReference>
<gene>
    <name evidence="2" type="ORF">EUV02_10085</name>
</gene>
<comment type="caution">
    <text evidence="2">The sequence shown here is derived from an EMBL/GenBank/DDBJ whole genome shotgun (WGS) entry which is preliminary data.</text>
</comment>
<organism evidence="2 3">
    <name type="scientific">Glacieibacterium arshaanense</name>
    <dbReference type="NCBI Taxonomy" id="2511025"/>
    <lineage>
        <taxon>Bacteria</taxon>
        <taxon>Pseudomonadati</taxon>
        <taxon>Pseudomonadota</taxon>
        <taxon>Alphaproteobacteria</taxon>
        <taxon>Sphingomonadales</taxon>
        <taxon>Sphingosinicellaceae</taxon>
        <taxon>Glacieibacterium</taxon>
    </lineage>
</organism>
<keyword evidence="1" id="KW-0732">Signal</keyword>
<dbReference type="PANTHER" id="PTHR10443:SF12">
    <property type="entry name" value="DIPEPTIDASE"/>
    <property type="match status" value="1"/>
</dbReference>
<dbReference type="EMBL" id="SIHO01000002">
    <property type="protein sequence ID" value="TFU03503.1"/>
    <property type="molecule type" value="Genomic_DNA"/>
</dbReference>
<dbReference type="PANTHER" id="PTHR10443">
    <property type="entry name" value="MICROSOMAL DIPEPTIDASE"/>
    <property type="match status" value="1"/>
</dbReference>